<organism evidence="2 3">
    <name type="scientific">Hypothenemus hampei</name>
    <name type="common">Coffee berry borer</name>
    <dbReference type="NCBI Taxonomy" id="57062"/>
    <lineage>
        <taxon>Eukaryota</taxon>
        <taxon>Metazoa</taxon>
        <taxon>Ecdysozoa</taxon>
        <taxon>Arthropoda</taxon>
        <taxon>Hexapoda</taxon>
        <taxon>Insecta</taxon>
        <taxon>Pterygota</taxon>
        <taxon>Neoptera</taxon>
        <taxon>Endopterygota</taxon>
        <taxon>Coleoptera</taxon>
        <taxon>Polyphaga</taxon>
        <taxon>Cucujiformia</taxon>
        <taxon>Curculionidae</taxon>
        <taxon>Scolytinae</taxon>
        <taxon>Hypothenemus</taxon>
    </lineage>
</organism>
<accession>A0ABD1EVB1</accession>
<keyword evidence="3" id="KW-1185">Reference proteome</keyword>
<dbReference type="EMBL" id="JBDJPC010000005">
    <property type="protein sequence ID" value="KAL1502523.1"/>
    <property type="molecule type" value="Genomic_DNA"/>
</dbReference>
<dbReference type="AlphaFoldDB" id="A0ABD1EVB1"/>
<evidence type="ECO:0000313" key="3">
    <source>
        <dbReference type="Proteomes" id="UP001566132"/>
    </source>
</evidence>
<comment type="caution">
    <text evidence="2">The sequence shown here is derived from an EMBL/GenBank/DDBJ whole genome shotgun (WGS) entry which is preliminary data.</text>
</comment>
<evidence type="ECO:0000313" key="2">
    <source>
        <dbReference type="EMBL" id="KAL1502523.1"/>
    </source>
</evidence>
<sequence length="165" mass="18971">MTEDSYEYECMRAELLGIEKPDYDQFMKTKAEREAAEQEVFETENSKAAAEQEETFHRVGGRLDELNNILKSTQRKINSFAAPFSNFFKSKVPVSNTIPKNDLQAEQDCFTEPQSTETGCESPIPRKKDPFNTGQLSVMDNLMEKFDRAQVSMEVQTKQMKKFSN</sequence>
<reference evidence="2 3" key="1">
    <citation type="submission" date="2024-05" db="EMBL/GenBank/DDBJ databases">
        <title>Genetic variation in Jamaican populations of the coffee berry borer (Hypothenemus hampei).</title>
        <authorList>
            <person name="Errbii M."/>
            <person name="Myrie A."/>
        </authorList>
    </citation>
    <scope>NUCLEOTIDE SEQUENCE [LARGE SCALE GENOMIC DNA]</scope>
    <source>
        <strain evidence="2">JA-Hopewell-2020-01-JO</strain>
        <tissue evidence="2">Whole body</tissue>
    </source>
</reference>
<proteinExistence type="predicted"/>
<feature type="region of interest" description="Disordered" evidence="1">
    <location>
        <begin position="34"/>
        <end position="54"/>
    </location>
</feature>
<gene>
    <name evidence="2" type="ORF">ABEB36_007655</name>
</gene>
<evidence type="ECO:0000256" key="1">
    <source>
        <dbReference type="SAM" id="MobiDB-lite"/>
    </source>
</evidence>
<feature type="region of interest" description="Disordered" evidence="1">
    <location>
        <begin position="110"/>
        <end position="132"/>
    </location>
</feature>
<name>A0ABD1EVB1_HYPHA</name>
<dbReference type="Proteomes" id="UP001566132">
    <property type="component" value="Unassembled WGS sequence"/>
</dbReference>
<protein>
    <submittedName>
        <fullName evidence="2">Uncharacterized protein</fullName>
    </submittedName>
</protein>